<gene>
    <name evidence="1" type="ORF">A2108_02420</name>
</gene>
<organism evidence="1 2">
    <name type="scientific">Candidatus Wolfebacteria bacterium GWA1_42_9</name>
    <dbReference type="NCBI Taxonomy" id="1802553"/>
    <lineage>
        <taxon>Bacteria</taxon>
        <taxon>Candidatus Wolfeibacteriota</taxon>
    </lineage>
</organism>
<sequence>MKVNMEKIPMPQNFAREIDERRPLEMERKMEAIVNDVIQKMKIVARETSVINELKMKQAAGELTEALKSVTMLDWDELRKRISGEVEKEIESLKKSGSGQEVNERVKRMRTACEYLLKSAMSRHHVPPPETQSKRM</sequence>
<evidence type="ECO:0000313" key="1">
    <source>
        <dbReference type="EMBL" id="OGM90224.1"/>
    </source>
</evidence>
<proteinExistence type="predicted"/>
<protein>
    <submittedName>
        <fullName evidence="1">Uncharacterized protein</fullName>
    </submittedName>
</protein>
<accession>A0A1F8DNN3</accession>
<dbReference type="EMBL" id="MGIN01000001">
    <property type="protein sequence ID" value="OGM90224.1"/>
    <property type="molecule type" value="Genomic_DNA"/>
</dbReference>
<dbReference type="Proteomes" id="UP000178303">
    <property type="component" value="Unassembled WGS sequence"/>
</dbReference>
<comment type="caution">
    <text evidence="1">The sequence shown here is derived from an EMBL/GenBank/DDBJ whole genome shotgun (WGS) entry which is preliminary data.</text>
</comment>
<name>A0A1F8DNN3_9BACT</name>
<dbReference type="AlphaFoldDB" id="A0A1F8DNN3"/>
<reference evidence="1 2" key="1">
    <citation type="journal article" date="2016" name="Nat. Commun.">
        <title>Thousands of microbial genomes shed light on interconnected biogeochemical processes in an aquifer system.</title>
        <authorList>
            <person name="Anantharaman K."/>
            <person name="Brown C.T."/>
            <person name="Hug L.A."/>
            <person name="Sharon I."/>
            <person name="Castelle C.J."/>
            <person name="Probst A.J."/>
            <person name="Thomas B.C."/>
            <person name="Singh A."/>
            <person name="Wilkins M.J."/>
            <person name="Karaoz U."/>
            <person name="Brodie E.L."/>
            <person name="Williams K.H."/>
            <person name="Hubbard S.S."/>
            <person name="Banfield J.F."/>
        </authorList>
    </citation>
    <scope>NUCLEOTIDE SEQUENCE [LARGE SCALE GENOMIC DNA]</scope>
</reference>
<evidence type="ECO:0000313" key="2">
    <source>
        <dbReference type="Proteomes" id="UP000178303"/>
    </source>
</evidence>